<organism evidence="2 3">
    <name type="scientific">Bacillus altitudinis</name>
    <dbReference type="NCBI Taxonomy" id="293387"/>
    <lineage>
        <taxon>Bacteria</taxon>
        <taxon>Bacillati</taxon>
        <taxon>Bacillota</taxon>
        <taxon>Bacilli</taxon>
        <taxon>Bacillales</taxon>
        <taxon>Bacillaceae</taxon>
        <taxon>Bacillus</taxon>
    </lineage>
</organism>
<dbReference type="Proteomes" id="UP000433089">
    <property type="component" value="Unassembled WGS sequence"/>
</dbReference>
<evidence type="ECO:0000259" key="1">
    <source>
        <dbReference type="Pfam" id="PF12684"/>
    </source>
</evidence>
<dbReference type="RefSeq" id="WP_159159825.1">
    <property type="nucleotide sequence ID" value="NZ_LR732831.1"/>
</dbReference>
<dbReference type="Pfam" id="PF12684">
    <property type="entry name" value="DUF3799"/>
    <property type="match status" value="1"/>
</dbReference>
<proteinExistence type="predicted"/>
<reference evidence="2 3" key="1">
    <citation type="submission" date="2019-10" db="EMBL/GenBank/DDBJ databases">
        <authorList>
            <person name="Karimi E."/>
        </authorList>
    </citation>
    <scope>NUCLEOTIDE SEQUENCE [LARGE SCALE GENOMIC DNA]</scope>
    <source>
        <strain evidence="2">Bacillus sp. 348</strain>
    </source>
</reference>
<protein>
    <recommendedName>
        <fullName evidence="1">Putative exodeoxyribonuclease 8 PDDEXK-like domain-containing protein</fullName>
    </recommendedName>
</protein>
<dbReference type="AlphaFoldDB" id="A0A653TLD2"/>
<sequence length="266" mass="30844">MMIPTINKENYYSNEIDQVYMSNSQYKSFLECEAATMAKLNGEWQPPSSEALLFGQYVHAWLEGEQAFDEFKMNTPALFTQKGQLYKQYQLADLMIEAIQNDDLCMFVLQGDKEVIITAKLFGVPWKGKLDVYNSAGGHFADLKTTRSLRERIWDQELGYCSFVEAYGYIAQMALYAEIERQEAGRSEWLEPLIVAISKEDPPDKAVINIDESRMEIELEDIEKNMERIVQVKHGGERPRRCEKCKYCRSTNRLNRIIHFSELVNS</sequence>
<dbReference type="InterPro" id="IPR011604">
    <property type="entry name" value="PDDEXK-like_dom_sf"/>
</dbReference>
<feature type="domain" description="Putative exodeoxyribonuclease 8 PDDEXK-like" evidence="1">
    <location>
        <begin position="22"/>
        <end position="251"/>
    </location>
</feature>
<dbReference type="Gene3D" id="3.90.320.10">
    <property type="match status" value="1"/>
</dbReference>
<gene>
    <name evidence="2" type="ORF">BACI348_41623</name>
</gene>
<evidence type="ECO:0000313" key="3">
    <source>
        <dbReference type="Proteomes" id="UP000433089"/>
    </source>
</evidence>
<accession>A0A653TLD2</accession>
<name>A0A653TLD2_BACAB</name>
<evidence type="ECO:0000313" key="2">
    <source>
        <dbReference type="EMBL" id="VXB81450.1"/>
    </source>
</evidence>
<dbReference type="InterPro" id="IPR024432">
    <property type="entry name" value="Put_RecE_PDDEXK-like_dom"/>
</dbReference>
<dbReference type="EMBL" id="CABWLH010000009">
    <property type="protein sequence ID" value="VXB81450.1"/>
    <property type="molecule type" value="Genomic_DNA"/>
</dbReference>